<protein>
    <submittedName>
        <fullName evidence="1">Chemotaxis protein CheW</fullName>
    </submittedName>
</protein>
<evidence type="ECO:0000313" key="2">
    <source>
        <dbReference type="Proteomes" id="UP000422232"/>
    </source>
</evidence>
<gene>
    <name evidence="1" type="primary">cheW_1</name>
    <name evidence="1" type="ORF">Psal009_00231</name>
</gene>
<dbReference type="Gene3D" id="2.40.50.180">
    <property type="entry name" value="CheA-289, Domain 4"/>
    <property type="match status" value="1"/>
</dbReference>
<dbReference type="Pfam" id="PF01584">
    <property type="entry name" value="CheW"/>
    <property type="match status" value="1"/>
</dbReference>
<dbReference type="SMART" id="SM00260">
    <property type="entry name" value="CheW"/>
    <property type="match status" value="1"/>
</dbReference>
<dbReference type="RefSeq" id="WP_016210079.1">
    <property type="nucleotide sequence ID" value="NZ_CP012413.1"/>
</dbReference>
<sequence length="165" mass="18334">MTETTLTQTATHYSTTSDKQVELLIFTLKNQQDYAVDIFKTREIITLQKLNCFPGMHESIIGVTTIRNHTLPIIDLGYILSGQATQETAAATLIITISNNHQQALLVHQVKHITCISHDAIHPAEKSLGSERYITATAQIEGKLVQLIDIEKILNTIKPSNNSNN</sequence>
<organism evidence="1 2">
    <name type="scientific">Piscirickettsia salmonis</name>
    <dbReference type="NCBI Taxonomy" id="1238"/>
    <lineage>
        <taxon>Bacteria</taxon>
        <taxon>Pseudomonadati</taxon>
        <taxon>Pseudomonadota</taxon>
        <taxon>Gammaproteobacteria</taxon>
        <taxon>Thiotrichales</taxon>
        <taxon>Piscirickettsiaceae</taxon>
        <taxon>Piscirickettsia</taxon>
    </lineage>
</organism>
<dbReference type="InterPro" id="IPR036061">
    <property type="entry name" value="CheW-like_dom_sf"/>
</dbReference>
<keyword evidence="2" id="KW-1185">Reference proteome</keyword>
<accession>A0A9Q5V9D5</accession>
<reference evidence="1 2" key="1">
    <citation type="submission" date="2019-04" db="EMBL/GenBank/DDBJ databases">
        <title>Complete genome sequencing of Piscirickettsia salmonis strain Psal-009.</title>
        <authorList>
            <person name="Schober I."/>
            <person name="Bunk B."/>
            <person name="Sproer C."/>
            <person name="Carril G.P."/>
            <person name="Riedel T."/>
            <person name="Flores-Herrera P.A."/>
            <person name="Nourdin-Galindo G."/>
            <person name="Marshall S.H."/>
            <person name="Overmann J."/>
        </authorList>
    </citation>
    <scope>NUCLEOTIDE SEQUENCE [LARGE SCALE GENOMIC DNA]</scope>
    <source>
        <strain evidence="1 2">Psal-009</strain>
    </source>
</reference>
<evidence type="ECO:0000313" key="1">
    <source>
        <dbReference type="EMBL" id="QGO04371.1"/>
    </source>
</evidence>
<dbReference type="GO" id="GO:0007165">
    <property type="term" value="P:signal transduction"/>
    <property type="evidence" value="ECO:0007669"/>
    <property type="project" value="InterPro"/>
</dbReference>
<dbReference type="Gene3D" id="2.30.30.40">
    <property type="entry name" value="SH3 Domains"/>
    <property type="match status" value="1"/>
</dbReference>
<dbReference type="Proteomes" id="UP000422232">
    <property type="component" value="Chromosome"/>
</dbReference>
<dbReference type="PANTHER" id="PTHR47233">
    <property type="entry name" value="CHEMOTAXIS PROTEIN CHEV"/>
    <property type="match status" value="1"/>
</dbReference>
<dbReference type="PANTHER" id="PTHR47233:SF4">
    <property type="entry name" value="CHEMOTAXIS SIGNAL TRANSDUCTION PROTEIN"/>
    <property type="match status" value="1"/>
</dbReference>
<proteinExistence type="predicted"/>
<dbReference type="SUPFAM" id="SSF50341">
    <property type="entry name" value="CheW-like"/>
    <property type="match status" value="1"/>
</dbReference>
<name>A0A9Q5V9D5_PISSA</name>
<dbReference type="EMBL" id="CP038908">
    <property type="protein sequence ID" value="QGO04371.1"/>
    <property type="molecule type" value="Genomic_DNA"/>
</dbReference>
<dbReference type="InterPro" id="IPR002545">
    <property type="entry name" value="CheW-lke_dom"/>
</dbReference>
<dbReference type="AlphaFoldDB" id="A0A9Q5V9D5"/>
<dbReference type="PROSITE" id="PS50851">
    <property type="entry name" value="CHEW"/>
    <property type="match status" value="1"/>
</dbReference>
<dbReference type="GO" id="GO:0006935">
    <property type="term" value="P:chemotaxis"/>
    <property type="evidence" value="ECO:0007669"/>
    <property type="project" value="InterPro"/>
</dbReference>
<dbReference type="GeneID" id="66739432"/>